<proteinExistence type="predicted"/>
<dbReference type="Proteomes" id="UP000830631">
    <property type="component" value="Chromosome"/>
</dbReference>
<evidence type="ECO:0000313" key="2">
    <source>
        <dbReference type="Proteomes" id="UP000830631"/>
    </source>
</evidence>
<protein>
    <submittedName>
        <fullName evidence="1">Uncharacterized protein</fullName>
    </submittedName>
</protein>
<sequence>MRAASASARPRRYTTLRFTYELIIDDWPLVEAAIRGALARGAHLAPALL</sequence>
<evidence type="ECO:0000313" key="1">
    <source>
        <dbReference type="EMBL" id="UPL17039.1"/>
    </source>
</evidence>
<gene>
    <name evidence="1" type="ORF">KV397_04305</name>
</gene>
<keyword evidence="2" id="KW-1185">Reference proteome</keyword>
<accession>A0ABY4IWI9</accession>
<organism evidence="1 2">
    <name type="scientific">Microbacterium aurugineum</name>
    <dbReference type="NCBI Taxonomy" id="2851642"/>
    <lineage>
        <taxon>Bacteria</taxon>
        <taxon>Bacillati</taxon>
        <taxon>Actinomycetota</taxon>
        <taxon>Actinomycetes</taxon>
        <taxon>Micrococcales</taxon>
        <taxon>Microbacteriaceae</taxon>
        <taxon>Microbacterium</taxon>
    </lineage>
</organism>
<name>A0ABY4IWI9_9MICO</name>
<dbReference type="RefSeq" id="WP_165875387.1">
    <property type="nucleotide sequence ID" value="NZ_CP078078.1"/>
</dbReference>
<dbReference type="EMBL" id="CP078078">
    <property type="protein sequence ID" value="UPL17039.1"/>
    <property type="molecule type" value="Genomic_DNA"/>
</dbReference>
<reference evidence="1 2" key="1">
    <citation type="submission" date="2021-06" db="EMBL/GenBank/DDBJ databases">
        <title>Genome-based taxonomic framework of Microbacterium strains isolated from marine environment, the description of four new species and reclassification of four preexisting species.</title>
        <authorList>
            <person name="Lee S.D."/>
            <person name="Kim S.-M."/>
            <person name="Byeon Y.-S."/>
            <person name="Yang H.L."/>
            <person name="Kim I.S."/>
        </authorList>
    </citation>
    <scope>NUCLEOTIDE SEQUENCE [LARGE SCALE GENOMIC DNA]</scope>
    <source>
        <strain evidence="1 2">KSW4-10</strain>
    </source>
</reference>